<dbReference type="NCBIfam" id="NF007980">
    <property type="entry name" value="PRK10707.1"/>
    <property type="match status" value="1"/>
</dbReference>
<dbReference type="CDD" id="cd03426">
    <property type="entry name" value="NUDIX_CoAse_Nudt7"/>
    <property type="match status" value="1"/>
</dbReference>
<proteinExistence type="predicted"/>
<evidence type="ECO:0000256" key="4">
    <source>
        <dbReference type="ARBA" id="ARBA00022801"/>
    </source>
</evidence>
<dbReference type="AlphaFoldDB" id="A0A1X7A1J4"/>
<dbReference type="InterPro" id="IPR000086">
    <property type="entry name" value="NUDIX_hydrolase_dom"/>
</dbReference>
<comment type="cofactor">
    <cofactor evidence="2">
        <name>Mg(2+)</name>
        <dbReference type="ChEBI" id="CHEBI:18420"/>
    </cofactor>
</comment>
<evidence type="ECO:0000313" key="8">
    <source>
        <dbReference type="EMBL" id="SLN67901.1"/>
    </source>
</evidence>
<keyword evidence="3" id="KW-0479">Metal-binding</keyword>
<evidence type="ECO:0000256" key="3">
    <source>
        <dbReference type="ARBA" id="ARBA00022723"/>
    </source>
</evidence>
<dbReference type="EMBL" id="FWFN01000008">
    <property type="protein sequence ID" value="SLN67901.1"/>
    <property type="molecule type" value="Genomic_DNA"/>
</dbReference>
<keyword evidence="6" id="KW-0464">Manganese</keyword>
<evidence type="ECO:0000256" key="5">
    <source>
        <dbReference type="ARBA" id="ARBA00022842"/>
    </source>
</evidence>
<comment type="cofactor">
    <cofactor evidence="1">
        <name>Mn(2+)</name>
        <dbReference type="ChEBI" id="CHEBI:29035"/>
    </cofactor>
</comment>
<organism evidence="8 9">
    <name type="scientific">Pseudooceanicola marinus</name>
    <dbReference type="NCBI Taxonomy" id="396013"/>
    <lineage>
        <taxon>Bacteria</taxon>
        <taxon>Pseudomonadati</taxon>
        <taxon>Pseudomonadota</taxon>
        <taxon>Alphaproteobacteria</taxon>
        <taxon>Rhodobacterales</taxon>
        <taxon>Paracoccaceae</taxon>
        <taxon>Pseudooceanicola</taxon>
    </lineage>
</organism>
<evidence type="ECO:0000256" key="1">
    <source>
        <dbReference type="ARBA" id="ARBA00001936"/>
    </source>
</evidence>
<dbReference type="GO" id="GO:0010945">
    <property type="term" value="F:coenzyme A diphosphatase activity"/>
    <property type="evidence" value="ECO:0007669"/>
    <property type="project" value="InterPro"/>
</dbReference>
<dbReference type="SUPFAM" id="SSF55811">
    <property type="entry name" value="Nudix"/>
    <property type="match status" value="1"/>
</dbReference>
<keyword evidence="4 8" id="KW-0378">Hydrolase</keyword>
<feature type="domain" description="Nudix hydrolase" evidence="7">
    <location>
        <begin position="43"/>
        <end position="181"/>
    </location>
</feature>
<reference evidence="9" key="1">
    <citation type="submission" date="2017-03" db="EMBL/GenBank/DDBJ databases">
        <authorList>
            <person name="Rodrigo-Torres L."/>
            <person name="Arahal R.D."/>
            <person name="Lucena T."/>
        </authorList>
    </citation>
    <scope>NUCLEOTIDE SEQUENCE [LARGE SCALE GENOMIC DNA]</scope>
    <source>
        <strain evidence="9">CECT 7751</strain>
    </source>
</reference>
<dbReference type="PANTHER" id="PTHR12992:SF11">
    <property type="entry name" value="MITOCHONDRIAL COENZYME A DIPHOSPHATASE NUDT8"/>
    <property type="match status" value="1"/>
</dbReference>
<dbReference type="InterPro" id="IPR015797">
    <property type="entry name" value="NUDIX_hydrolase-like_dom_sf"/>
</dbReference>
<dbReference type="PANTHER" id="PTHR12992">
    <property type="entry name" value="NUDIX HYDROLASE"/>
    <property type="match status" value="1"/>
</dbReference>
<accession>A0A1X7A1J4</accession>
<evidence type="ECO:0000313" key="9">
    <source>
        <dbReference type="Proteomes" id="UP000193963"/>
    </source>
</evidence>
<gene>
    <name evidence="8" type="ORF">PSM7751_03537</name>
</gene>
<sequence>MATMCRRTDPRDPRDLLSVALSRATEPSSDFDLNDDAHLLANVKTRPAGVLCAVEDLGGVPHVILTKRSSRLKHHPGQIAFPGGKQDPGDADPIAAALREADEEIGLPPSHVEVLGTLPKHRTVTAFQVTPVIACVTAPFVARPEPGEVEEIFRVPLAHVLDRRNYSIQSRRWQNSMRHYFTVPWGPYYIWGATARMLRVLAEAVEVGQ</sequence>
<keyword evidence="9" id="KW-1185">Reference proteome</keyword>
<evidence type="ECO:0000259" key="7">
    <source>
        <dbReference type="PROSITE" id="PS51462"/>
    </source>
</evidence>
<protein>
    <submittedName>
        <fullName evidence="8">Putative NUDIX hydrolase</fullName>
    </submittedName>
</protein>
<dbReference type="Gene3D" id="3.90.79.10">
    <property type="entry name" value="Nucleoside Triphosphate Pyrophosphohydrolase"/>
    <property type="match status" value="1"/>
</dbReference>
<evidence type="ECO:0000256" key="2">
    <source>
        <dbReference type="ARBA" id="ARBA00001946"/>
    </source>
</evidence>
<dbReference type="PROSITE" id="PS51462">
    <property type="entry name" value="NUDIX"/>
    <property type="match status" value="1"/>
</dbReference>
<evidence type="ECO:0000256" key="6">
    <source>
        <dbReference type="ARBA" id="ARBA00023211"/>
    </source>
</evidence>
<dbReference type="Pfam" id="PF00293">
    <property type="entry name" value="NUDIX"/>
    <property type="match status" value="1"/>
</dbReference>
<keyword evidence="5" id="KW-0460">Magnesium</keyword>
<dbReference type="Proteomes" id="UP000193963">
    <property type="component" value="Unassembled WGS sequence"/>
</dbReference>
<dbReference type="InterPro" id="IPR045121">
    <property type="entry name" value="CoAse"/>
</dbReference>
<dbReference type="GO" id="GO:0046872">
    <property type="term" value="F:metal ion binding"/>
    <property type="evidence" value="ECO:0007669"/>
    <property type="project" value="UniProtKB-KW"/>
</dbReference>
<name>A0A1X7A1J4_9RHOB</name>